<evidence type="ECO:0000313" key="1">
    <source>
        <dbReference type="EMBL" id="CAL4196639.1"/>
    </source>
</evidence>
<name>A0AAV2SLS4_MEGNR</name>
<feature type="non-terminal residue" evidence="1">
    <location>
        <position position="1"/>
    </location>
</feature>
<evidence type="ECO:0000313" key="2">
    <source>
        <dbReference type="Proteomes" id="UP001497623"/>
    </source>
</evidence>
<dbReference type="SMART" id="SM00718">
    <property type="entry name" value="DM4_12"/>
    <property type="match status" value="1"/>
</dbReference>
<comment type="caution">
    <text evidence="1">The sequence shown here is derived from an EMBL/GenBank/DDBJ whole genome shotgun (WGS) entry which is preliminary data.</text>
</comment>
<keyword evidence="2" id="KW-1185">Reference proteome</keyword>
<dbReference type="PANTHER" id="PTHR21398:SF6">
    <property type="entry name" value="AGAP007094-PA"/>
    <property type="match status" value="1"/>
</dbReference>
<protein>
    <submittedName>
        <fullName evidence="1">Uncharacterized protein</fullName>
    </submittedName>
</protein>
<dbReference type="EMBL" id="CAXKWB010073021">
    <property type="protein sequence ID" value="CAL4196639.1"/>
    <property type="molecule type" value="Genomic_DNA"/>
</dbReference>
<proteinExistence type="predicted"/>
<sequence>GTFKGFVKGIYTLPSDTVSIGRAEIDGERYQAYNSIESLFSSFGYNGHQCLLKAICETAEDSAKEFGLIGELLAMLLSPNHGLTGYNEELKDYTAAENYGREVGNCDLAYNSCPYELNDLLRTGMSLLQGSVSGFGGFGF</sequence>
<dbReference type="InterPro" id="IPR006631">
    <property type="entry name" value="DM4_12"/>
</dbReference>
<reference evidence="1 2" key="1">
    <citation type="submission" date="2024-05" db="EMBL/GenBank/DDBJ databases">
        <authorList>
            <person name="Wallberg A."/>
        </authorList>
    </citation>
    <scope>NUCLEOTIDE SEQUENCE [LARGE SCALE GENOMIC DNA]</scope>
</reference>
<dbReference type="PANTHER" id="PTHR21398">
    <property type="entry name" value="AGAP007094-PA"/>
    <property type="match status" value="1"/>
</dbReference>
<accession>A0AAV2SLS4</accession>
<dbReference type="AlphaFoldDB" id="A0AAV2SLS4"/>
<organism evidence="1 2">
    <name type="scientific">Meganyctiphanes norvegica</name>
    <name type="common">Northern krill</name>
    <name type="synonym">Thysanopoda norvegica</name>
    <dbReference type="NCBI Taxonomy" id="48144"/>
    <lineage>
        <taxon>Eukaryota</taxon>
        <taxon>Metazoa</taxon>
        <taxon>Ecdysozoa</taxon>
        <taxon>Arthropoda</taxon>
        <taxon>Crustacea</taxon>
        <taxon>Multicrustacea</taxon>
        <taxon>Malacostraca</taxon>
        <taxon>Eumalacostraca</taxon>
        <taxon>Eucarida</taxon>
        <taxon>Euphausiacea</taxon>
        <taxon>Euphausiidae</taxon>
        <taxon>Meganyctiphanes</taxon>
    </lineage>
</organism>
<gene>
    <name evidence="1" type="ORF">MNOR_LOCUS37195</name>
</gene>
<dbReference type="Pfam" id="PF07841">
    <property type="entry name" value="DM4_12"/>
    <property type="match status" value="1"/>
</dbReference>
<dbReference type="Proteomes" id="UP001497623">
    <property type="component" value="Unassembled WGS sequence"/>
</dbReference>